<organism evidence="2 3">
    <name type="scientific">Candidatus Enterocloster faecavium</name>
    <dbReference type="NCBI Taxonomy" id="2838560"/>
    <lineage>
        <taxon>Bacteria</taxon>
        <taxon>Bacillati</taxon>
        <taxon>Bacillota</taxon>
        <taxon>Clostridia</taxon>
        <taxon>Lachnospirales</taxon>
        <taxon>Lachnospiraceae</taxon>
        <taxon>Enterocloster</taxon>
    </lineage>
</organism>
<feature type="region of interest" description="Disordered" evidence="1">
    <location>
        <begin position="29"/>
        <end position="63"/>
    </location>
</feature>
<gene>
    <name evidence="2" type="ORF">H9716_04695</name>
</gene>
<sequence length="99" mass="11205">MSAGKRSPRTNPASFSCILISRKALKTGKSAYHRTENSRRSIEKWTAKNPPHNQKPPLKYENPGTICRLPAPQTAYNKAEFQKGLFRLTGPFRYLPGVF</sequence>
<reference evidence="2" key="2">
    <citation type="submission" date="2021-04" db="EMBL/GenBank/DDBJ databases">
        <authorList>
            <person name="Gilroy R."/>
        </authorList>
    </citation>
    <scope>NUCLEOTIDE SEQUENCE</scope>
    <source>
        <strain evidence="2">CHK188-4685</strain>
    </source>
</reference>
<evidence type="ECO:0000313" key="2">
    <source>
        <dbReference type="EMBL" id="HJB07145.1"/>
    </source>
</evidence>
<feature type="compositionally biased region" description="Basic and acidic residues" evidence="1">
    <location>
        <begin position="33"/>
        <end position="46"/>
    </location>
</feature>
<accession>A0A9D2RK91</accession>
<dbReference type="Proteomes" id="UP000886804">
    <property type="component" value="Unassembled WGS sequence"/>
</dbReference>
<dbReference type="AlphaFoldDB" id="A0A9D2RK91"/>
<protein>
    <submittedName>
        <fullName evidence="2">Uncharacterized protein</fullName>
    </submittedName>
</protein>
<reference evidence="2" key="1">
    <citation type="journal article" date="2021" name="PeerJ">
        <title>Extensive microbial diversity within the chicken gut microbiome revealed by metagenomics and culture.</title>
        <authorList>
            <person name="Gilroy R."/>
            <person name="Ravi A."/>
            <person name="Getino M."/>
            <person name="Pursley I."/>
            <person name="Horton D.L."/>
            <person name="Alikhan N.F."/>
            <person name="Baker D."/>
            <person name="Gharbi K."/>
            <person name="Hall N."/>
            <person name="Watson M."/>
            <person name="Adriaenssens E.M."/>
            <person name="Foster-Nyarko E."/>
            <person name="Jarju S."/>
            <person name="Secka A."/>
            <person name="Antonio M."/>
            <person name="Oren A."/>
            <person name="Chaudhuri R.R."/>
            <person name="La Ragione R."/>
            <person name="Hildebrand F."/>
            <person name="Pallen M.J."/>
        </authorList>
    </citation>
    <scope>NUCLEOTIDE SEQUENCE</scope>
    <source>
        <strain evidence="2">CHK188-4685</strain>
    </source>
</reference>
<proteinExistence type="predicted"/>
<name>A0A9D2RK91_9FIRM</name>
<dbReference type="EMBL" id="DWYS01000058">
    <property type="protein sequence ID" value="HJB07145.1"/>
    <property type="molecule type" value="Genomic_DNA"/>
</dbReference>
<evidence type="ECO:0000256" key="1">
    <source>
        <dbReference type="SAM" id="MobiDB-lite"/>
    </source>
</evidence>
<evidence type="ECO:0000313" key="3">
    <source>
        <dbReference type="Proteomes" id="UP000886804"/>
    </source>
</evidence>
<comment type="caution">
    <text evidence="2">The sequence shown here is derived from an EMBL/GenBank/DDBJ whole genome shotgun (WGS) entry which is preliminary data.</text>
</comment>